<reference evidence="2" key="1">
    <citation type="submission" date="2022-11" db="UniProtKB">
        <authorList>
            <consortium name="WormBaseParasite"/>
        </authorList>
    </citation>
    <scope>IDENTIFICATION</scope>
</reference>
<protein>
    <submittedName>
        <fullName evidence="2">Uncharacterized protein</fullName>
    </submittedName>
</protein>
<accession>A0AC35FI78</accession>
<organism evidence="1 2">
    <name type="scientific">Panagrolaimus sp. PS1159</name>
    <dbReference type="NCBI Taxonomy" id="55785"/>
    <lineage>
        <taxon>Eukaryota</taxon>
        <taxon>Metazoa</taxon>
        <taxon>Ecdysozoa</taxon>
        <taxon>Nematoda</taxon>
        <taxon>Chromadorea</taxon>
        <taxon>Rhabditida</taxon>
        <taxon>Tylenchina</taxon>
        <taxon>Panagrolaimomorpha</taxon>
        <taxon>Panagrolaimoidea</taxon>
        <taxon>Panagrolaimidae</taxon>
        <taxon>Panagrolaimus</taxon>
    </lineage>
</organism>
<dbReference type="WBParaSite" id="PS1159_v2.g17735.t1">
    <property type="protein sequence ID" value="PS1159_v2.g17735.t1"/>
    <property type="gene ID" value="PS1159_v2.g17735"/>
</dbReference>
<proteinExistence type="predicted"/>
<evidence type="ECO:0000313" key="1">
    <source>
        <dbReference type="Proteomes" id="UP000887580"/>
    </source>
</evidence>
<name>A0AC35FI78_9BILA</name>
<dbReference type="Proteomes" id="UP000887580">
    <property type="component" value="Unplaced"/>
</dbReference>
<evidence type="ECO:0000313" key="2">
    <source>
        <dbReference type="WBParaSite" id="PS1159_v2.g17735.t1"/>
    </source>
</evidence>
<sequence>MFFSELEQIIYFTGNNGEYVKIMIDNFLKELKRIKKGQTKLCEPIEEFAIKLEYTMDIGGISDAETLSSKIAETLNTKHKLLQDSIECVKYCPNAVDDYHVSDAATEFDRLQICSPILFHGCFKKIYLKDSPTPILFPKSPSELEESIKKEDDEESDKEKKKKNKI</sequence>